<sequence>MYRKELLILLGVSIIIAFLASGLLLSQGWRPQWPLKRPELPITETPIKYIKTSVLFDFGNGEIQEHVGIDVPENTTALQFLKTITNQNKLTLKYERGGTTGQEVIITTLGKVENSNESIWRYSINGIKKGENIQTYVIQEGDSLEVKFEKE</sequence>
<organism evidence="1 2">
    <name type="scientific">Candidatus Colwellbacteria bacterium RIFCSPHIGHO2_12_FULL_44_17</name>
    <dbReference type="NCBI Taxonomy" id="1797689"/>
    <lineage>
        <taxon>Bacteria</taxon>
        <taxon>Candidatus Colwelliibacteriota</taxon>
    </lineage>
</organism>
<dbReference type="STRING" id="1797689.A3F24_01390"/>
<evidence type="ECO:0008006" key="3">
    <source>
        <dbReference type="Google" id="ProtNLM"/>
    </source>
</evidence>
<dbReference type="Proteomes" id="UP000178515">
    <property type="component" value="Unassembled WGS sequence"/>
</dbReference>
<evidence type="ECO:0000313" key="1">
    <source>
        <dbReference type="EMBL" id="OGY59219.1"/>
    </source>
</evidence>
<dbReference type="AlphaFoldDB" id="A0A1G1Z483"/>
<protein>
    <recommendedName>
        <fullName evidence="3">DUF4430 domain-containing protein</fullName>
    </recommendedName>
</protein>
<dbReference type="EMBL" id="MHIX01000020">
    <property type="protein sequence ID" value="OGY59219.1"/>
    <property type="molecule type" value="Genomic_DNA"/>
</dbReference>
<accession>A0A1G1Z483</accession>
<name>A0A1G1Z483_9BACT</name>
<reference evidence="1 2" key="1">
    <citation type="journal article" date="2016" name="Nat. Commun.">
        <title>Thousands of microbial genomes shed light on interconnected biogeochemical processes in an aquifer system.</title>
        <authorList>
            <person name="Anantharaman K."/>
            <person name="Brown C.T."/>
            <person name="Hug L.A."/>
            <person name="Sharon I."/>
            <person name="Castelle C.J."/>
            <person name="Probst A.J."/>
            <person name="Thomas B.C."/>
            <person name="Singh A."/>
            <person name="Wilkins M.J."/>
            <person name="Karaoz U."/>
            <person name="Brodie E.L."/>
            <person name="Williams K.H."/>
            <person name="Hubbard S.S."/>
            <person name="Banfield J.F."/>
        </authorList>
    </citation>
    <scope>NUCLEOTIDE SEQUENCE [LARGE SCALE GENOMIC DNA]</scope>
</reference>
<evidence type="ECO:0000313" key="2">
    <source>
        <dbReference type="Proteomes" id="UP000178515"/>
    </source>
</evidence>
<gene>
    <name evidence="1" type="ORF">A3F24_01390</name>
</gene>
<dbReference type="Gene3D" id="2.170.130.30">
    <property type="match status" value="1"/>
</dbReference>
<comment type="caution">
    <text evidence="1">The sequence shown here is derived from an EMBL/GenBank/DDBJ whole genome shotgun (WGS) entry which is preliminary data.</text>
</comment>
<proteinExistence type="predicted"/>